<proteinExistence type="predicted"/>
<dbReference type="PANTHER" id="PTHR14614">
    <property type="entry name" value="HEPATOCELLULAR CARCINOMA-ASSOCIATED ANTIGEN"/>
    <property type="match status" value="1"/>
</dbReference>
<evidence type="ECO:0000313" key="1">
    <source>
        <dbReference type="EMBL" id="CAJ1966708.1"/>
    </source>
</evidence>
<evidence type="ECO:0000313" key="2">
    <source>
        <dbReference type="Proteomes" id="UP001295423"/>
    </source>
</evidence>
<dbReference type="Proteomes" id="UP001295423">
    <property type="component" value="Unassembled WGS sequence"/>
</dbReference>
<protein>
    <recommendedName>
        <fullName evidence="3">Calmodulin-lysine N-methyltransferase</fullName>
    </recommendedName>
</protein>
<dbReference type="Pfam" id="PF10294">
    <property type="entry name" value="Methyltransf_16"/>
    <property type="match status" value="1"/>
</dbReference>
<dbReference type="EMBL" id="CAKOGP040002313">
    <property type="protein sequence ID" value="CAJ1966708.1"/>
    <property type="molecule type" value="Genomic_DNA"/>
</dbReference>
<dbReference type="CDD" id="cd02440">
    <property type="entry name" value="AdoMet_MTases"/>
    <property type="match status" value="1"/>
</dbReference>
<dbReference type="InterPro" id="IPR019410">
    <property type="entry name" value="Methyltransf_16"/>
</dbReference>
<dbReference type="InterPro" id="IPR029063">
    <property type="entry name" value="SAM-dependent_MTases_sf"/>
</dbReference>
<dbReference type="AlphaFoldDB" id="A0AAD2G9H1"/>
<organism evidence="1 2">
    <name type="scientific">Cylindrotheca closterium</name>
    <dbReference type="NCBI Taxonomy" id="2856"/>
    <lineage>
        <taxon>Eukaryota</taxon>
        <taxon>Sar</taxon>
        <taxon>Stramenopiles</taxon>
        <taxon>Ochrophyta</taxon>
        <taxon>Bacillariophyta</taxon>
        <taxon>Bacillariophyceae</taxon>
        <taxon>Bacillariophycidae</taxon>
        <taxon>Bacillariales</taxon>
        <taxon>Bacillariaceae</taxon>
        <taxon>Cylindrotheca</taxon>
    </lineage>
</organism>
<sequence length="422" mass="46311">MASAALSSQIQVLDEKLQSPKDIVQYKEAKLKSGEGFPSQLAEILQTAISQWLAIIIITPKHDDNNGVPLEQAPETKALFQTMNFYKRLVEADPSLEEEASREGSHRSLSKIINLDSSSSSSLSDQDNDVILDLQDVACEIAALSKSFPVRAAPFTLEELKDRLPLSFQIEPAESSSASSSESTEKREKVKQRMVQEGFRILINQVKTRQSAQKDVGFVMWPSAVALSRWLVSYPEEVRNKAVLELGAGCGLTGLVAAQLVSEGFVTLTDFNHVVVQNAQQNIALNGLSEVAKSETLDFYQQDDTSREGWVDPKGVLHEQVDLILAADVICQKEDAFAAARSILCSLKVGGKAIVVSADSEHRFGVECFQQACEELGLLVTTRDVRKMCDGKLLSIDMDKTTGYVSGMKLTMYTVQKGTSNR</sequence>
<dbReference type="Gene3D" id="3.40.50.150">
    <property type="entry name" value="Vaccinia Virus protein VP39"/>
    <property type="match status" value="1"/>
</dbReference>
<gene>
    <name evidence="1" type="ORF">CYCCA115_LOCUS22291</name>
</gene>
<comment type="caution">
    <text evidence="1">The sequence shown here is derived from an EMBL/GenBank/DDBJ whole genome shotgun (WGS) entry which is preliminary data.</text>
</comment>
<reference evidence="1" key="1">
    <citation type="submission" date="2023-08" db="EMBL/GenBank/DDBJ databases">
        <authorList>
            <person name="Audoor S."/>
            <person name="Bilcke G."/>
        </authorList>
    </citation>
    <scope>NUCLEOTIDE SEQUENCE</scope>
</reference>
<accession>A0AAD2G9H1</accession>
<evidence type="ECO:0008006" key="3">
    <source>
        <dbReference type="Google" id="ProtNLM"/>
    </source>
</evidence>
<dbReference type="PANTHER" id="PTHR14614:SF130">
    <property type="entry name" value="PROTEIN-LYSINE N-METHYLTRANSFERASE EEF2KMT"/>
    <property type="match status" value="1"/>
</dbReference>
<dbReference type="SUPFAM" id="SSF53335">
    <property type="entry name" value="S-adenosyl-L-methionine-dependent methyltransferases"/>
    <property type="match status" value="1"/>
</dbReference>
<keyword evidence="2" id="KW-1185">Reference proteome</keyword>
<name>A0AAD2G9H1_9STRA</name>